<dbReference type="InterPro" id="IPR002816">
    <property type="entry name" value="TraB/PrgY/GumN_fam"/>
</dbReference>
<evidence type="ECO:0000313" key="3">
    <source>
        <dbReference type="Proteomes" id="UP001597548"/>
    </source>
</evidence>
<comment type="caution">
    <text evidence="2">The sequence shown here is derived from an EMBL/GenBank/DDBJ whole genome shotgun (WGS) entry which is preliminary data.</text>
</comment>
<accession>A0ABW5ZY68</accession>
<feature type="signal peptide" evidence="1">
    <location>
        <begin position="1"/>
        <end position="20"/>
    </location>
</feature>
<feature type="chain" id="PRO_5047502911" evidence="1">
    <location>
        <begin position="21"/>
        <end position="286"/>
    </location>
</feature>
<evidence type="ECO:0000256" key="1">
    <source>
        <dbReference type="SAM" id="SignalP"/>
    </source>
</evidence>
<dbReference type="PANTHER" id="PTHR40590">
    <property type="entry name" value="CYTOPLASMIC PROTEIN-RELATED"/>
    <property type="match status" value="1"/>
</dbReference>
<gene>
    <name evidence="2" type="ORF">ACFS29_20165</name>
</gene>
<organism evidence="2 3">
    <name type="scientific">Psychroserpens luteus</name>
    <dbReference type="NCBI Taxonomy" id="1434066"/>
    <lineage>
        <taxon>Bacteria</taxon>
        <taxon>Pseudomonadati</taxon>
        <taxon>Bacteroidota</taxon>
        <taxon>Flavobacteriia</taxon>
        <taxon>Flavobacteriales</taxon>
        <taxon>Flavobacteriaceae</taxon>
        <taxon>Psychroserpens</taxon>
    </lineage>
</organism>
<name>A0ABW5ZY68_9FLAO</name>
<reference evidence="3" key="1">
    <citation type="journal article" date="2019" name="Int. J. Syst. Evol. Microbiol.">
        <title>The Global Catalogue of Microorganisms (GCM) 10K type strain sequencing project: providing services to taxonomists for standard genome sequencing and annotation.</title>
        <authorList>
            <consortium name="The Broad Institute Genomics Platform"/>
            <consortium name="The Broad Institute Genome Sequencing Center for Infectious Disease"/>
            <person name="Wu L."/>
            <person name="Ma J."/>
        </authorList>
    </citation>
    <scope>NUCLEOTIDE SEQUENCE [LARGE SCALE GENOMIC DNA]</scope>
    <source>
        <strain evidence="3">KCTC 32514</strain>
    </source>
</reference>
<keyword evidence="1" id="KW-0732">Signal</keyword>
<dbReference type="EMBL" id="JBHUOS010000016">
    <property type="protein sequence ID" value="MFD2917979.1"/>
    <property type="molecule type" value="Genomic_DNA"/>
</dbReference>
<proteinExistence type="predicted"/>
<dbReference type="RefSeq" id="WP_194506814.1">
    <property type="nucleotide sequence ID" value="NZ_JADILU010000002.1"/>
</dbReference>
<dbReference type="InterPro" id="IPR047111">
    <property type="entry name" value="YbaP-like"/>
</dbReference>
<dbReference type="PANTHER" id="PTHR40590:SF1">
    <property type="entry name" value="CYTOPLASMIC PROTEIN"/>
    <property type="match status" value="1"/>
</dbReference>
<evidence type="ECO:0000313" key="2">
    <source>
        <dbReference type="EMBL" id="MFD2917979.1"/>
    </source>
</evidence>
<dbReference type="CDD" id="cd14789">
    <property type="entry name" value="Tiki"/>
    <property type="match status" value="1"/>
</dbReference>
<dbReference type="Pfam" id="PF01963">
    <property type="entry name" value="TraB_PrgY_gumN"/>
    <property type="match status" value="1"/>
</dbReference>
<keyword evidence="3" id="KW-1185">Reference proteome</keyword>
<dbReference type="Proteomes" id="UP001597548">
    <property type="component" value="Unassembled WGS sequence"/>
</dbReference>
<protein>
    <submittedName>
        <fullName evidence="2">TraB/GumN family protein</fullName>
    </submittedName>
</protein>
<sequence>MKKILFTLATALFSFVALQAQELEKSLLWEISGNGLTESSYLYGTIHMTCDASLDEDVLKALDDTKLLVLEIDMDDPSMQMTMMKGMYMKEGKTIKDLVTEEEYITISKFVKEQMGMPLDAMGNIKPFFITAMFYPKLLGCPVQSYEEALMKVAHSQEEEVLGLETIEEQLNVFDEIPYEDQATDLLRSAKDNLAYDKESFQKLMELYNNEDIEGMITMMDEDKNLSTTKHKDKMLDNRNKNWITKIGDHAKQQPTFFGVGAAHLAGDNGVIKLLRKAGYTVKYVN</sequence>